<dbReference type="SUPFAM" id="SSF53474">
    <property type="entry name" value="alpha/beta-Hydrolases"/>
    <property type="match status" value="1"/>
</dbReference>
<gene>
    <name evidence="2" type="ORF">PBRASI_LOCUS3147</name>
</gene>
<dbReference type="PANTHER" id="PTHR46623">
    <property type="entry name" value="CARBOXYMETHYLENEBUTENOLIDASE-RELATED"/>
    <property type="match status" value="1"/>
</dbReference>
<dbReference type="InterPro" id="IPR029058">
    <property type="entry name" value="AB_hydrolase_fold"/>
</dbReference>
<dbReference type="Gene3D" id="3.40.50.1820">
    <property type="entry name" value="alpha/beta hydrolase"/>
    <property type="match status" value="1"/>
</dbReference>
<dbReference type="PANTHER" id="PTHR46623:SF6">
    <property type="entry name" value="ALPHA_BETA-HYDROLASES SUPERFAMILY PROTEIN"/>
    <property type="match status" value="1"/>
</dbReference>
<feature type="domain" description="Dienelactone hydrolase" evidence="1">
    <location>
        <begin position="15"/>
        <end position="217"/>
    </location>
</feature>
<evidence type="ECO:0000313" key="3">
    <source>
        <dbReference type="Proteomes" id="UP000789739"/>
    </source>
</evidence>
<dbReference type="EMBL" id="CAJVPI010000273">
    <property type="protein sequence ID" value="CAG8511722.1"/>
    <property type="molecule type" value="Genomic_DNA"/>
</dbReference>
<reference evidence="2" key="1">
    <citation type="submission" date="2021-06" db="EMBL/GenBank/DDBJ databases">
        <authorList>
            <person name="Kallberg Y."/>
            <person name="Tangrot J."/>
            <person name="Rosling A."/>
        </authorList>
    </citation>
    <scope>NUCLEOTIDE SEQUENCE</scope>
    <source>
        <strain evidence="2">BR232B</strain>
    </source>
</reference>
<accession>A0A9N8ZZB4</accession>
<organism evidence="2 3">
    <name type="scientific">Paraglomus brasilianum</name>
    <dbReference type="NCBI Taxonomy" id="144538"/>
    <lineage>
        <taxon>Eukaryota</taxon>
        <taxon>Fungi</taxon>
        <taxon>Fungi incertae sedis</taxon>
        <taxon>Mucoromycota</taxon>
        <taxon>Glomeromycotina</taxon>
        <taxon>Glomeromycetes</taxon>
        <taxon>Paraglomerales</taxon>
        <taxon>Paraglomeraceae</taxon>
        <taxon>Paraglomus</taxon>
    </lineage>
</organism>
<proteinExistence type="predicted"/>
<dbReference type="InterPro" id="IPR002925">
    <property type="entry name" value="Dienelactn_hydro"/>
</dbReference>
<dbReference type="InterPro" id="IPR051049">
    <property type="entry name" value="Dienelactone_hydrolase-like"/>
</dbReference>
<keyword evidence="3" id="KW-1185">Reference proteome</keyword>
<evidence type="ECO:0000313" key="2">
    <source>
        <dbReference type="EMBL" id="CAG8511722.1"/>
    </source>
</evidence>
<evidence type="ECO:0000259" key="1">
    <source>
        <dbReference type="Pfam" id="PF01738"/>
    </source>
</evidence>
<dbReference type="Proteomes" id="UP000789739">
    <property type="component" value="Unassembled WGS sequence"/>
</dbReference>
<dbReference type="GO" id="GO:0016787">
    <property type="term" value="F:hydrolase activity"/>
    <property type="evidence" value="ECO:0007669"/>
    <property type="project" value="InterPro"/>
</dbReference>
<name>A0A9N8ZZB4_9GLOM</name>
<dbReference type="Pfam" id="PF01738">
    <property type="entry name" value="DLH"/>
    <property type="match status" value="1"/>
</dbReference>
<dbReference type="AlphaFoldDB" id="A0A9N8ZZB4"/>
<sequence length="219" mass="23788">MSICEFENYHGFYVPKEGVTRGIIVVQEWWGLNDNIKDLTKQLADHGFHAVAPDLYHGKTAKTADEASHLMNELDWDDALNMIGAAARFLKLKGAHKASTVGVIGYCMGGAVAIAAAARVPEIDAAAPFYGIPPASLADPATIRVPLQLHFGAKDGSHMASPKAVEKLEEALRSGNVEYELHVYDAGHAFMNQARPEAYHQASAELATERVLTFFAEKL</sequence>
<comment type="caution">
    <text evidence="2">The sequence shown here is derived from an EMBL/GenBank/DDBJ whole genome shotgun (WGS) entry which is preliminary data.</text>
</comment>
<dbReference type="OrthoDB" id="17560at2759"/>
<protein>
    <submittedName>
        <fullName evidence="2">7829_t:CDS:1</fullName>
    </submittedName>
</protein>